<dbReference type="Pfam" id="PF09527">
    <property type="entry name" value="ATPase_gene1"/>
    <property type="match status" value="1"/>
</dbReference>
<dbReference type="STRING" id="1798392.A3A79_05545"/>
<feature type="transmembrane region" description="Helical" evidence="2">
    <location>
        <begin position="67"/>
        <end position="85"/>
    </location>
</feature>
<sequence length="92" mass="10008">MGQGAQSTNIVEEDAPQENKEESRNRMLQVLSIATELGFSISLPIAGGAFLGQLLDTKFGTTPRMTLSLIFLGVFIGGANIYFIIKETRQKS</sequence>
<accession>A0A1F6AJQ0</accession>
<reference evidence="3 4" key="1">
    <citation type="journal article" date="2016" name="Nat. Commun.">
        <title>Thousands of microbial genomes shed light on interconnected biogeochemical processes in an aquifer system.</title>
        <authorList>
            <person name="Anantharaman K."/>
            <person name="Brown C.T."/>
            <person name="Hug L.A."/>
            <person name="Sharon I."/>
            <person name="Castelle C.J."/>
            <person name="Probst A.J."/>
            <person name="Thomas B.C."/>
            <person name="Singh A."/>
            <person name="Wilkins M.J."/>
            <person name="Karaoz U."/>
            <person name="Brodie E.L."/>
            <person name="Williams K.H."/>
            <person name="Hubbard S.S."/>
            <person name="Banfield J.F."/>
        </authorList>
    </citation>
    <scope>NUCLEOTIDE SEQUENCE [LARGE SCALE GENOMIC DNA]</scope>
</reference>
<feature type="transmembrane region" description="Helical" evidence="2">
    <location>
        <begin position="30"/>
        <end position="55"/>
    </location>
</feature>
<evidence type="ECO:0000256" key="1">
    <source>
        <dbReference type="SAM" id="MobiDB-lite"/>
    </source>
</evidence>
<evidence type="ECO:0000313" key="4">
    <source>
        <dbReference type="Proteomes" id="UP000178759"/>
    </source>
</evidence>
<dbReference type="AlphaFoldDB" id="A0A1F6AJQ0"/>
<evidence type="ECO:0000256" key="2">
    <source>
        <dbReference type="SAM" id="Phobius"/>
    </source>
</evidence>
<proteinExistence type="predicted"/>
<name>A0A1F6AJQ0_9BACT</name>
<dbReference type="Proteomes" id="UP000178759">
    <property type="component" value="Unassembled WGS sequence"/>
</dbReference>
<organism evidence="3 4">
    <name type="scientific">Candidatus Gottesmanbacteria bacterium RIFCSPLOWO2_01_FULL_43_11b</name>
    <dbReference type="NCBI Taxonomy" id="1798392"/>
    <lineage>
        <taxon>Bacteria</taxon>
        <taxon>Candidatus Gottesmaniibacteriota</taxon>
    </lineage>
</organism>
<evidence type="ECO:0008006" key="5">
    <source>
        <dbReference type="Google" id="ProtNLM"/>
    </source>
</evidence>
<feature type="region of interest" description="Disordered" evidence="1">
    <location>
        <begin position="1"/>
        <end position="23"/>
    </location>
</feature>
<dbReference type="InterPro" id="IPR032820">
    <property type="entry name" value="ATPase_put"/>
</dbReference>
<keyword evidence="2" id="KW-0812">Transmembrane</keyword>
<gene>
    <name evidence="3" type="ORF">A3A79_05545</name>
</gene>
<evidence type="ECO:0000313" key="3">
    <source>
        <dbReference type="EMBL" id="OGG24673.1"/>
    </source>
</evidence>
<protein>
    <recommendedName>
        <fullName evidence="5">F0F1 ATP synthase subunit</fullName>
    </recommendedName>
</protein>
<keyword evidence="2" id="KW-0472">Membrane</keyword>
<comment type="caution">
    <text evidence="3">The sequence shown here is derived from an EMBL/GenBank/DDBJ whole genome shotgun (WGS) entry which is preliminary data.</text>
</comment>
<keyword evidence="2" id="KW-1133">Transmembrane helix</keyword>
<feature type="compositionally biased region" description="Polar residues" evidence="1">
    <location>
        <begin position="1"/>
        <end position="10"/>
    </location>
</feature>
<dbReference type="EMBL" id="MFJV01000001">
    <property type="protein sequence ID" value="OGG24673.1"/>
    <property type="molecule type" value="Genomic_DNA"/>
</dbReference>